<dbReference type="InterPro" id="IPR036249">
    <property type="entry name" value="Thioredoxin-like_sf"/>
</dbReference>
<dbReference type="GO" id="GO:0016020">
    <property type="term" value="C:membrane"/>
    <property type="evidence" value="ECO:0007669"/>
    <property type="project" value="InterPro"/>
</dbReference>
<reference evidence="3" key="1">
    <citation type="submission" date="2024-05" db="EMBL/GenBank/DDBJ databases">
        <title>Planctomycetes of the genus Singulisphaera possess chitinolytic capabilities.</title>
        <authorList>
            <person name="Ivanova A."/>
        </authorList>
    </citation>
    <scope>NUCLEOTIDE SEQUENCE</scope>
    <source>
        <strain evidence="3">Ch08T</strain>
    </source>
</reference>
<dbReference type="SUPFAM" id="SSF52833">
    <property type="entry name" value="Thioredoxin-like"/>
    <property type="match status" value="1"/>
</dbReference>
<dbReference type="Pfam" id="PF13899">
    <property type="entry name" value="Thioredoxin_7"/>
    <property type="match status" value="1"/>
</dbReference>
<dbReference type="PANTHER" id="PTHR42837">
    <property type="entry name" value="REGULATOR OF SIGMA-E PROTEASE RSEP"/>
    <property type="match status" value="1"/>
</dbReference>
<dbReference type="SUPFAM" id="SSF50156">
    <property type="entry name" value="PDZ domain-like"/>
    <property type="match status" value="2"/>
</dbReference>
<organism evidence="3">
    <name type="scientific">Singulisphaera sp. Ch08</name>
    <dbReference type="NCBI Taxonomy" id="3120278"/>
    <lineage>
        <taxon>Bacteria</taxon>
        <taxon>Pseudomonadati</taxon>
        <taxon>Planctomycetota</taxon>
        <taxon>Planctomycetia</taxon>
        <taxon>Isosphaerales</taxon>
        <taxon>Isosphaeraceae</taxon>
        <taxon>Singulisphaera</taxon>
    </lineage>
</organism>
<dbReference type="RefSeq" id="WP_406694104.1">
    <property type="nucleotide sequence ID" value="NZ_CP155447.1"/>
</dbReference>
<sequence length="437" mass="48817">MRPLLLTLGVLIVATQPIIAQDRETKVRNDRKSFETSKDWVYNNLDEGLRIAKESGKPMFVIFRCIPCEACQEFDDDVASRDPMIRDLMDQFVCVRIVQANTIDLSHFRFDFDQSFAAFLMDSNLTIYGRFGTRSDRKETEDISLTGLRKAMEAALRMHANAKAIKPSLAGKQVRPTEYKTPLDYPSLAARFGSKLNYEGNVVKSCMHCHQVREAERSVYRAAGKPIPDEVLYPYPDPAVLGLTMNPQEMATVEKVAAGSTAERAGLKPGDQIVALDGQPLLSIADLQWVLHNTAATAQLAADVKREGAEQKIRLDLPEGWRRGNISWRVTTWDLRRMGFGGMIVVDTTDEERQAAKIAPDRMALRVKFVGAFGEHAVAKNAGIRKDDIIVGFDGLEANMTESQLLAYAVQKKQPGDQVAVTVLRDGKRETRTITLR</sequence>
<name>A0AAU7C826_9BACT</name>
<dbReference type="InterPro" id="IPR036034">
    <property type="entry name" value="PDZ_sf"/>
</dbReference>
<dbReference type="Pfam" id="PF13180">
    <property type="entry name" value="PDZ_2"/>
    <property type="match status" value="2"/>
</dbReference>
<dbReference type="Gene3D" id="3.40.30.10">
    <property type="entry name" value="Glutaredoxin"/>
    <property type="match status" value="1"/>
</dbReference>
<dbReference type="Gene3D" id="2.30.42.10">
    <property type="match status" value="2"/>
</dbReference>
<protein>
    <submittedName>
        <fullName evidence="3">Trx7/PDZ domain-containing (Seleno)protein</fullName>
    </submittedName>
</protein>
<feature type="domain" description="PDZ" evidence="2">
    <location>
        <begin position="230"/>
        <end position="306"/>
    </location>
</feature>
<gene>
    <name evidence="3" type="ORF">V5E97_23950</name>
</gene>
<dbReference type="PROSITE" id="PS50106">
    <property type="entry name" value="PDZ"/>
    <property type="match status" value="1"/>
</dbReference>
<dbReference type="GO" id="GO:0006508">
    <property type="term" value="P:proteolysis"/>
    <property type="evidence" value="ECO:0007669"/>
    <property type="project" value="InterPro"/>
</dbReference>
<dbReference type="AlphaFoldDB" id="A0AAU7C826"/>
<proteinExistence type="predicted"/>
<dbReference type="InterPro" id="IPR004387">
    <property type="entry name" value="Pept_M50_Zn"/>
</dbReference>
<dbReference type="PANTHER" id="PTHR42837:SF2">
    <property type="entry name" value="MEMBRANE METALLOPROTEASE ARASP2, CHLOROPLASTIC-RELATED"/>
    <property type="match status" value="1"/>
</dbReference>
<dbReference type="SMART" id="SM00228">
    <property type="entry name" value="PDZ"/>
    <property type="match status" value="2"/>
</dbReference>
<dbReference type="GO" id="GO:0004222">
    <property type="term" value="F:metalloendopeptidase activity"/>
    <property type="evidence" value="ECO:0007669"/>
    <property type="project" value="InterPro"/>
</dbReference>
<accession>A0AAU7C826</accession>
<dbReference type="EMBL" id="CP155447">
    <property type="protein sequence ID" value="XBH01401.1"/>
    <property type="molecule type" value="Genomic_DNA"/>
</dbReference>
<evidence type="ECO:0000313" key="3">
    <source>
        <dbReference type="EMBL" id="XBH01401.1"/>
    </source>
</evidence>
<evidence type="ECO:0000256" key="1">
    <source>
        <dbReference type="ARBA" id="ARBA00001947"/>
    </source>
</evidence>
<comment type="cofactor">
    <cofactor evidence="1">
        <name>Zn(2+)</name>
        <dbReference type="ChEBI" id="CHEBI:29105"/>
    </cofactor>
</comment>
<evidence type="ECO:0000259" key="2">
    <source>
        <dbReference type="PROSITE" id="PS50106"/>
    </source>
</evidence>
<dbReference type="InterPro" id="IPR001478">
    <property type="entry name" value="PDZ"/>
</dbReference>
<dbReference type="NCBIfam" id="NF041199">
    <property type="entry name" value="trx7_PDZ_seleno"/>
    <property type="match status" value="1"/>
</dbReference>